<dbReference type="GO" id="GO:0016787">
    <property type="term" value="F:hydrolase activity"/>
    <property type="evidence" value="ECO:0007669"/>
    <property type="project" value="UniProtKB-KW"/>
</dbReference>
<dbReference type="InterPro" id="IPR041855">
    <property type="entry name" value="Lysin_B_C_ter"/>
</dbReference>
<dbReference type="SUPFAM" id="SSF47090">
    <property type="entry name" value="PGBD-like"/>
    <property type="match status" value="1"/>
</dbReference>
<dbReference type="SUPFAM" id="SSF53474">
    <property type="entry name" value="alpha/beta-Hydrolases"/>
    <property type="match status" value="1"/>
</dbReference>
<evidence type="ECO:0000256" key="1">
    <source>
        <dbReference type="ARBA" id="ARBA00022801"/>
    </source>
</evidence>
<dbReference type="RefSeq" id="YP_010013648.1">
    <property type="nucleotide sequence ID" value="NC_053513.1"/>
</dbReference>
<dbReference type="GeneID" id="63210263"/>
<evidence type="ECO:0000313" key="4">
    <source>
        <dbReference type="Proteomes" id="UP000515890"/>
    </source>
</evidence>
<sequence>MAWIGWQEGMEGLPVLAAIGELRAKFSYGKQLELTQKFTPELTAAVQTFQVKKGGLRTDGVLDYDTQKALGVLEALKPWVFTVAGTGAFWDAGYPADIARAVADLFRWQGVNYPAKPFPMGDSVDAGIAELLKLLKQRLDRYPAAKFALIGYSQGAIVTSMVWKRYIKGNEDLEKRIIGSITFGNPCRELGVANGNVAEGIPIPEGRGIGDDRLQSTPEWWYDFAHGANSPFGRDIYTDTPDDDTGEMMTAVYRAVQKLANLWSGVDSILEQVGEIIKRPIPEIYAAFRAVIYGGQFVTTQPWATYPHTNYNIDTAVAFLRRIAKN</sequence>
<dbReference type="InterPro" id="IPR000675">
    <property type="entry name" value="Cutinase/axe"/>
</dbReference>
<dbReference type="Pfam" id="PF01471">
    <property type="entry name" value="PG_binding_1"/>
    <property type="match status" value="1"/>
</dbReference>
<feature type="domain" description="Peptidoglycan binding-like" evidence="2">
    <location>
        <begin position="28"/>
        <end position="70"/>
    </location>
</feature>
<reference evidence="4" key="2">
    <citation type="journal article" date="2021" name="Microbiol. Resour. Announc.">
        <title>Genome Sequences of Subcluster M2 Mycobacteriophages Estes and Aziz.</title>
        <authorList>
            <person name="Fitzgerald S.K."/>
            <person name="Johnson E.H."/>
            <person name="Storz S.H.R."/>
            <person name="Ballard C."/>
            <person name="Battaglia S."/>
            <person name="Boice M."/>
            <person name="Bramwell-Butcher J."/>
            <person name="Dedinsky M."/>
            <person name="DeKlotz J."/>
            <person name="Diaz I."/>
            <person name="Engley A."/>
            <person name="Ernst L."/>
            <person name="Gonzales E."/>
            <person name="Groscost A."/>
            <person name="Grosser P."/>
            <person name="Haider A."/>
            <person name="Harrison M."/>
            <person name="Husler K."/>
            <person name="Lau J."/>
            <person name="Monlux M."/>
            <person name="Paratore J."/>
            <person name="Ruesch T."/>
            <person name="Schlesinger M."/>
            <person name="Scholes A."/>
            <person name="Poxleitner M.K."/>
            <person name="Anders K.R."/>
        </authorList>
    </citation>
    <scope>NUCLEOTIDE SEQUENCE [LARGE SCALE GENOMIC DNA]</scope>
</reference>
<evidence type="ECO:0000313" key="3">
    <source>
        <dbReference type="EMBL" id="QNJ56703.1"/>
    </source>
</evidence>
<dbReference type="Gene3D" id="3.40.50.1820">
    <property type="entry name" value="alpha/beta hydrolase"/>
    <property type="match status" value="1"/>
</dbReference>
<dbReference type="Proteomes" id="UP000515890">
    <property type="component" value="Segment"/>
</dbReference>
<evidence type="ECO:0000259" key="2">
    <source>
        <dbReference type="Pfam" id="PF01471"/>
    </source>
</evidence>
<dbReference type="Gene3D" id="1.10.101.10">
    <property type="entry name" value="PGBD-like superfamily/PGBD"/>
    <property type="match status" value="1"/>
</dbReference>
<name>A0A7G8LHI1_9CAUD</name>
<dbReference type="InterPro" id="IPR029058">
    <property type="entry name" value="AB_hydrolase_fold"/>
</dbReference>
<accession>A0A7G8LHI1</accession>
<dbReference type="SMART" id="SM01110">
    <property type="entry name" value="Cutinase"/>
    <property type="match status" value="1"/>
</dbReference>
<dbReference type="EMBL" id="MT658802">
    <property type="protein sequence ID" value="QNJ56703.1"/>
    <property type="molecule type" value="Genomic_DNA"/>
</dbReference>
<dbReference type="InterPro" id="IPR036365">
    <property type="entry name" value="PGBD-like_sf"/>
</dbReference>
<dbReference type="Pfam" id="PF01083">
    <property type="entry name" value="Cutinase"/>
    <property type="match status" value="1"/>
</dbReference>
<gene>
    <name evidence="3" type="primary">43</name>
    <name evidence="3" type="ORF">SEA_AZIZ_43</name>
</gene>
<dbReference type="Gene3D" id="1.10.10.1120">
    <property type="entry name" value="Lysin B, C-terminal linker domain"/>
    <property type="match status" value="1"/>
</dbReference>
<dbReference type="KEGG" id="vg:63210263"/>
<dbReference type="InterPro" id="IPR036366">
    <property type="entry name" value="PGBDSf"/>
</dbReference>
<keyword evidence="1" id="KW-0378">Hydrolase</keyword>
<organism evidence="3 4">
    <name type="scientific">Mycobacterium phage Aziz</name>
    <dbReference type="NCBI Taxonomy" id="2762281"/>
    <lineage>
        <taxon>Viruses</taxon>
        <taxon>Duplodnaviria</taxon>
        <taxon>Heunggongvirae</taxon>
        <taxon>Uroviricota</taxon>
        <taxon>Caudoviricetes</taxon>
        <taxon>Vilmaviridae</taxon>
        <taxon>Mclasvirinae</taxon>
        <taxon>Reyvirus</taxon>
        <taxon>Reyvirus aziz</taxon>
    </lineage>
</organism>
<keyword evidence="4" id="KW-1185">Reference proteome</keyword>
<reference evidence="3 4" key="1">
    <citation type="submission" date="2020-06" db="EMBL/GenBank/DDBJ databases">
        <authorList>
            <person name="Ruesch T."/>
            <person name="Stepniewski C."/>
            <person name="Ballard C."/>
            <person name="Battaglia S."/>
            <person name="Diaz I."/>
            <person name="Engley A."/>
            <person name="Erickson A."/>
            <person name="Ernst L."/>
            <person name="Gonzales E."/>
            <person name="Haider A."/>
            <person name="Harrison M."/>
            <person name="Moore J."/>
            <person name="Paratore J."/>
            <person name="Rafanan A."/>
            <person name="Storz S."/>
            <person name="Poxleitner M.K."/>
            <person name="Anders K.R."/>
            <person name="Garlena R.A."/>
            <person name="Russell D.A."/>
            <person name="Pope W.H."/>
            <person name="Jacobs-Sera D."/>
            <person name="Hatfull G.F."/>
        </authorList>
    </citation>
    <scope>NUCLEOTIDE SEQUENCE [LARGE SCALE GENOMIC DNA]</scope>
</reference>
<dbReference type="InterPro" id="IPR002477">
    <property type="entry name" value="Peptidoglycan-bd-like"/>
</dbReference>
<protein>
    <submittedName>
        <fullName evidence="3">Lysin B</fullName>
    </submittedName>
</protein>
<proteinExistence type="predicted"/>